<dbReference type="InterPro" id="IPR029045">
    <property type="entry name" value="ClpP/crotonase-like_dom_sf"/>
</dbReference>
<keyword evidence="4" id="KW-1185">Reference proteome</keyword>
<protein>
    <submittedName>
        <fullName evidence="3">Enoyl-CoA hydratase/isomerase family protein</fullName>
    </submittedName>
</protein>
<dbReference type="Gene3D" id="3.90.226.10">
    <property type="entry name" value="2-enoyl-CoA Hydratase, Chain A, domain 1"/>
    <property type="match status" value="1"/>
</dbReference>
<evidence type="ECO:0000313" key="4">
    <source>
        <dbReference type="Proteomes" id="UP000323653"/>
    </source>
</evidence>
<dbReference type="InterPro" id="IPR018376">
    <property type="entry name" value="Enoyl-CoA_hyd/isom_CS"/>
</dbReference>
<dbReference type="Pfam" id="PF00378">
    <property type="entry name" value="ECH_1"/>
    <property type="match status" value="1"/>
</dbReference>
<dbReference type="EMBL" id="CP043329">
    <property type="protein sequence ID" value="QEK52884.1"/>
    <property type="molecule type" value="Genomic_DNA"/>
</dbReference>
<sequence>MNTLSVTIREKVAIIALNRGKSNAMNAELVKELKSLIKNIEQDDQILGAILTGKEGFFTAGLDLIELYAYDENQIKSFWVDFLDLVKTLTLFKKPLVAAISGHSPAGGCVMALCCDYRVMAEGKYIIGLNEVPVGIIVPDSIFHLYAFWLGQAKAYQSLLEGKLFSVDEAKQIGLLDATSDISSLMSHAQKKIQSYLQYDATTWQQSKLNLRKELIAKVSADQTSTLDIMLKQWWAPSTRSILKTIIENLKGGSEK</sequence>
<evidence type="ECO:0000313" key="3">
    <source>
        <dbReference type="EMBL" id="QEK52884.1"/>
    </source>
</evidence>
<accession>A0A5C0VPR3</accession>
<keyword evidence="3" id="KW-0413">Isomerase</keyword>
<organism evidence="3 4">
    <name type="scientific">Pedobacter aquae</name>
    <dbReference type="NCBI Taxonomy" id="2605747"/>
    <lineage>
        <taxon>Bacteria</taxon>
        <taxon>Pseudomonadati</taxon>
        <taxon>Bacteroidota</taxon>
        <taxon>Sphingobacteriia</taxon>
        <taxon>Sphingobacteriales</taxon>
        <taxon>Sphingobacteriaceae</taxon>
        <taxon>Pedobacter</taxon>
    </lineage>
</organism>
<dbReference type="InterPro" id="IPR001753">
    <property type="entry name" value="Enoyl-CoA_hydra/iso"/>
</dbReference>
<name>A0A5C0VPR3_9SPHI</name>
<dbReference type="Proteomes" id="UP000323653">
    <property type="component" value="Chromosome"/>
</dbReference>
<dbReference type="RefSeq" id="WP_149075567.1">
    <property type="nucleotide sequence ID" value="NZ_CP043329.1"/>
</dbReference>
<dbReference type="KEGG" id="pej:FYC62_15305"/>
<dbReference type="PROSITE" id="PS00166">
    <property type="entry name" value="ENOYL_COA_HYDRATASE"/>
    <property type="match status" value="1"/>
</dbReference>
<dbReference type="PANTHER" id="PTHR11941:SF45">
    <property type="entry name" value="ENOYL-COA DELTA ISOMERASE 1, MITOCHONDRIAL"/>
    <property type="match status" value="1"/>
</dbReference>
<dbReference type="GO" id="GO:0016853">
    <property type="term" value="F:isomerase activity"/>
    <property type="evidence" value="ECO:0007669"/>
    <property type="project" value="UniProtKB-KW"/>
</dbReference>
<dbReference type="CDD" id="cd06558">
    <property type="entry name" value="crotonase-like"/>
    <property type="match status" value="1"/>
</dbReference>
<dbReference type="GO" id="GO:0006635">
    <property type="term" value="P:fatty acid beta-oxidation"/>
    <property type="evidence" value="ECO:0007669"/>
    <property type="project" value="TreeGrafter"/>
</dbReference>
<reference evidence="3 4" key="1">
    <citation type="submission" date="2019-08" db="EMBL/GenBank/DDBJ databases">
        <title>Pedobacter sp. nov., isolated from Han river, South Korea.</title>
        <authorList>
            <person name="Lee D.-H."/>
            <person name="Kim Y.-S."/>
            <person name="Hwang E.-M."/>
            <person name="Le Tran T.C."/>
            <person name="Cha C.-J."/>
        </authorList>
    </citation>
    <scope>NUCLEOTIDE SEQUENCE [LARGE SCALE GENOMIC DNA]</scope>
    <source>
        <strain evidence="3 4">CJ43</strain>
    </source>
</reference>
<dbReference type="PANTHER" id="PTHR11941">
    <property type="entry name" value="ENOYL-COA HYDRATASE-RELATED"/>
    <property type="match status" value="1"/>
</dbReference>
<dbReference type="SUPFAM" id="SSF52096">
    <property type="entry name" value="ClpP/crotonase"/>
    <property type="match status" value="1"/>
</dbReference>
<evidence type="ECO:0000256" key="2">
    <source>
        <dbReference type="RuleBase" id="RU003707"/>
    </source>
</evidence>
<comment type="similarity">
    <text evidence="1 2">Belongs to the enoyl-CoA hydratase/isomerase family.</text>
</comment>
<proteinExistence type="inferred from homology"/>
<dbReference type="AlphaFoldDB" id="A0A5C0VPR3"/>
<gene>
    <name evidence="3" type="ORF">FYC62_15305</name>
</gene>
<evidence type="ECO:0000256" key="1">
    <source>
        <dbReference type="ARBA" id="ARBA00005254"/>
    </source>
</evidence>